<evidence type="ECO:0000313" key="3">
    <source>
        <dbReference type="Proteomes" id="UP000449846"/>
    </source>
</evidence>
<name>A0A844HQ72_9RHOB</name>
<comment type="caution">
    <text evidence="2">The sequence shown here is derived from an EMBL/GenBank/DDBJ whole genome shotgun (WGS) entry which is preliminary data.</text>
</comment>
<protein>
    <submittedName>
        <fullName evidence="2">Uncharacterized protein</fullName>
    </submittedName>
</protein>
<dbReference type="RefSeq" id="WP_155041159.1">
    <property type="nucleotide sequence ID" value="NZ_WMIG01000013.1"/>
</dbReference>
<reference evidence="2 3" key="1">
    <citation type="submission" date="2019-11" db="EMBL/GenBank/DDBJ databases">
        <authorList>
            <person name="Dong K."/>
        </authorList>
    </citation>
    <scope>NUCLEOTIDE SEQUENCE [LARGE SCALE GENOMIC DNA]</scope>
    <source>
        <strain evidence="2 3">NBRC 112902</strain>
    </source>
</reference>
<dbReference type="EMBL" id="WMIG01000013">
    <property type="protein sequence ID" value="MTH61218.1"/>
    <property type="molecule type" value="Genomic_DNA"/>
</dbReference>
<accession>A0A844HQ72</accession>
<sequence>MPAQGDRQAGFQVTQGRIALVLSLITLMTLFHQGSKIMVSYEYRLASLEQKYSETVTMQRDLTKELGRLAQSLNDLNIVLREVQIRQEEGK</sequence>
<keyword evidence="1" id="KW-1133">Transmembrane helix</keyword>
<gene>
    <name evidence="2" type="ORF">GL300_18565</name>
</gene>
<keyword evidence="3" id="KW-1185">Reference proteome</keyword>
<dbReference type="AlphaFoldDB" id="A0A844HQ72"/>
<dbReference type="Proteomes" id="UP000449846">
    <property type="component" value="Unassembled WGS sequence"/>
</dbReference>
<proteinExistence type="predicted"/>
<keyword evidence="1" id="KW-0472">Membrane</keyword>
<organism evidence="2 3">
    <name type="scientific">Paracoccus litorisediminis</name>
    <dbReference type="NCBI Taxonomy" id="2006130"/>
    <lineage>
        <taxon>Bacteria</taxon>
        <taxon>Pseudomonadati</taxon>
        <taxon>Pseudomonadota</taxon>
        <taxon>Alphaproteobacteria</taxon>
        <taxon>Rhodobacterales</taxon>
        <taxon>Paracoccaceae</taxon>
        <taxon>Paracoccus</taxon>
    </lineage>
</organism>
<feature type="transmembrane region" description="Helical" evidence="1">
    <location>
        <begin position="12"/>
        <end position="31"/>
    </location>
</feature>
<evidence type="ECO:0000256" key="1">
    <source>
        <dbReference type="SAM" id="Phobius"/>
    </source>
</evidence>
<evidence type="ECO:0000313" key="2">
    <source>
        <dbReference type="EMBL" id="MTH61218.1"/>
    </source>
</evidence>
<keyword evidence="1" id="KW-0812">Transmembrane</keyword>